<dbReference type="Proteomes" id="UP000077701">
    <property type="component" value="Unassembled WGS sequence"/>
</dbReference>
<accession>A0A171DMQ8</accession>
<dbReference type="GO" id="GO:0015074">
    <property type="term" value="P:DNA integration"/>
    <property type="evidence" value="ECO:0007669"/>
    <property type="project" value="InterPro"/>
</dbReference>
<dbReference type="RefSeq" id="WP_068902375.1">
    <property type="nucleotide sequence ID" value="NZ_BDCX01000016.1"/>
</dbReference>
<keyword evidence="3" id="KW-1185">Reference proteome</keyword>
<comment type="caution">
    <text evidence="2">The sequence shown here is derived from an EMBL/GenBank/DDBJ whole genome shotgun (WGS) entry which is preliminary data.</text>
</comment>
<protein>
    <submittedName>
        <fullName evidence="2">Phage integrase</fullName>
    </submittedName>
</protein>
<evidence type="ECO:0000313" key="3">
    <source>
        <dbReference type="Proteomes" id="UP000077701"/>
    </source>
</evidence>
<dbReference type="Gene3D" id="1.10.443.10">
    <property type="entry name" value="Intergrase catalytic core"/>
    <property type="match status" value="1"/>
</dbReference>
<dbReference type="GO" id="GO:0006310">
    <property type="term" value="P:DNA recombination"/>
    <property type="evidence" value="ECO:0007669"/>
    <property type="project" value="UniProtKB-KW"/>
</dbReference>
<keyword evidence="1" id="KW-0233">DNA recombination</keyword>
<name>A0A171DMQ8_9ACTN</name>
<dbReference type="STRING" id="161355.PS9374_05981"/>
<dbReference type="SUPFAM" id="SSF56349">
    <property type="entry name" value="DNA breaking-rejoining enzymes"/>
    <property type="match status" value="1"/>
</dbReference>
<dbReference type="AlphaFoldDB" id="A0A171DMQ8"/>
<proteinExistence type="predicted"/>
<dbReference type="InterPro" id="IPR013762">
    <property type="entry name" value="Integrase-like_cat_sf"/>
</dbReference>
<evidence type="ECO:0000256" key="1">
    <source>
        <dbReference type="ARBA" id="ARBA00023172"/>
    </source>
</evidence>
<reference evidence="3" key="2">
    <citation type="submission" date="2016-04" db="EMBL/GenBank/DDBJ databases">
        <title>Planomonospora sphaerica JCM9374 whole genome shotgun sequence.</title>
        <authorList>
            <person name="Suzuki T."/>
            <person name="Dohra H."/>
            <person name="Kodani S."/>
        </authorList>
    </citation>
    <scope>NUCLEOTIDE SEQUENCE [LARGE SCALE GENOMIC DNA]</scope>
    <source>
        <strain evidence="3">JCM 9374</strain>
    </source>
</reference>
<dbReference type="OrthoDB" id="3175606at2"/>
<reference evidence="2 3" key="1">
    <citation type="journal article" date="2016" name="Genome Announc.">
        <title>Draft Genome Sequence of Planomonospora sphaerica JCM9374, a Rare Actinomycete.</title>
        <authorList>
            <person name="Dohra H."/>
            <person name="Suzuki T."/>
            <person name="Inoue Y."/>
            <person name="Kodani S."/>
        </authorList>
    </citation>
    <scope>NUCLEOTIDE SEQUENCE [LARGE SCALE GENOMIC DNA]</scope>
    <source>
        <strain evidence="2 3">JCM 9374</strain>
    </source>
</reference>
<dbReference type="EMBL" id="BDCX01000016">
    <property type="protein sequence ID" value="GAT70299.1"/>
    <property type="molecule type" value="Genomic_DNA"/>
</dbReference>
<organism evidence="2 3">
    <name type="scientific">Planomonospora sphaerica</name>
    <dbReference type="NCBI Taxonomy" id="161355"/>
    <lineage>
        <taxon>Bacteria</taxon>
        <taxon>Bacillati</taxon>
        <taxon>Actinomycetota</taxon>
        <taxon>Actinomycetes</taxon>
        <taxon>Streptosporangiales</taxon>
        <taxon>Streptosporangiaceae</taxon>
        <taxon>Planomonospora</taxon>
    </lineage>
</organism>
<sequence>MVWRSVWEGGDTKTRKSRRTLAMPRRCVDALKLHRDRQDVARKAGASRQDDGFVFAAKAGTELDSHHTRRSFRAALKKDWCAAYLFDWLAS</sequence>
<dbReference type="InterPro" id="IPR011010">
    <property type="entry name" value="DNA_brk_join_enz"/>
</dbReference>
<dbReference type="GO" id="GO:0003677">
    <property type="term" value="F:DNA binding"/>
    <property type="evidence" value="ECO:0007669"/>
    <property type="project" value="InterPro"/>
</dbReference>
<evidence type="ECO:0000313" key="2">
    <source>
        <dbReference type="EMBL" id="GAT70299.1"/>
    </source>
</evidence>
<gene>
    <name evidence="2" type="ORF">PS9374_05981</name>
</gene>